<dbReference type="Proteomes" id="UP000269396">
    <property type="component" value="Unassembled WGS sequence"/>
</dbReference>
<sequence length="275" mass="31478">MEVVCSKQTISPFYLSKCQKSQSISNVNHNQSGSDQSALYTTNSDLAISISETDQFNSQSLLIDVKQQTMSKTFTAYSIFSNPTEEYENRTNLLNKLLGELNLLSQIILNLDSNNNYYNESLCNYDIHELCKCILQDLTELHNDEEDEEDICDHEFMLPSSRLPTTQHKEQIHVISTMNTDANNMTSKQDTNDLSAICVPLPDTCRVKSPVPLLVFYFEILSELMELKDYESKICRGRLETEFIELYCQSDTVFSDLVINSEISSYGYFDFVSLM</sequence>
<evidence type="ECO:0000313" key="2">
    <source>
        <dbReference type="Proteomes" id="UP000269396"/>
    </source>
</evidence>
<reference evidence="1 2" key="1">
    <citation type="submission" date="2018-11" db="EMBL/GenBank/DDBJ databases">
        <authorList>
            <consortium name="Pathogen Informatics"/>
        </authorList>
    </citation>
    <scope>NUCLEOTIDE SEQUENCE [LARGE SCALE GENOMIC DNA]</scope>
    <source>
        <strain>Denwood</strain>
        <strain evidence="2">Zambia</strain>
    </source>
</reference>
<evidence type="ECO:0000313" key="1">
    <source>
        <dbReference type="EMBL" id="VDP58907.1"/>
    </source>
</evidence>
<proteinExistence type="predicted"/>
<organism evidence="1 2">
    <name type="scientific">Schistosoma mattheei</name>
    <dbReference type="NCBI Taxonomy" id="31246"/>
    <lineage>
        <taxon>Eukaryota</taxon>
        <taxon>Metazoa</taxon>
        <taxon>Spiralia</taxon>
        <taxon>Lophotrochozoa</taxon>
        <taxon>Platyhelminthes</taxon>
        <taxon>Trematoda</taxon>
        <taxon>Digenea</taxon>
        <taxon>Strigeidida</taxon>
        <taxon>Schistosomatoidea</taxon>
        <taxon>Schistosomatidae</taxon>
        <taxon>Schistosoma</taxon>
    </lineage>
</organism>
<dbReference type="AlphaFoldDB" id="A0A3P8E488"/>
<accession>A0A3P8E488</accession>
<keyword evidence="2" id="KW-1185">Reference proteome</keyword>
<name>A0A3P8E488_9TREM</name>
<gene>
    <name evidence="1" type="ORF">SMTD_LOCUS11682</name>
</gene>
<dbReference type="EMBL" id="UZAL01031688">
    <property type="protein sequence ID" value="VDP58907.1"/>
    <property type="molecule type" value="Genomic_DNA"/>
</dbReference>
<protein>
    <submittedName>
        <fullName evidence="1">Uncharacterized protein</fullName>
    </submittedName>
</protein>